<gene>
    <name evidence="2" type="ORF">CTA1_761</name>
</gene>
<keyword evidence="3" id="KW-1185">Reference proteome</keyword>
<evidence type="ECO:0000313" key="3">
    <source>
        <dbReference type="Proteomes" id="UP000310108"/>
    </source>
</evidence>
<organism evidence="2 3">
    <name type="scientific">Colletotrichum tanaceti</name>
    <dbReference type="NCBI Taxonomy" id="1306861"/>
    <lineage>
        <taxon>Eukaryota</taxon>
        <taxon>Fungi</taxon>
        <taxon>Dikarya</taxon>
        <taxon>Ascomycota</taxon>
        <taxon>Pezizomycotina</taxon>
        <taxon>Sordariomycetes</taxon>
        <taxon>Hypocreomycetidae</taxon>
        <taxon>Glomerellales</taxon>
        <taxon>Glomerellaceae</taxon>
        <taxon>Colletotrichum</taxon>
        <taxon>Colletotrichum destructivum species complex</taxon>
    </lineage>
</organism>
<protein>
    <submittedName>
        <fullName evidence="2">Uncharacterized protein</fullName>
    </submittedName>
</protein>
<feature type="chain" id="PRO_5020305511" evidence="1">
    <location>
        <begin position="18"/>
        <end position="124"/>
    </location>
</feature>
<dbReference type="EMBL" id="PJEX01000031">
    <property type="protein sequence ID" value="TKW57995.1"/>
    <property type="molecule type" value="Genomic_DNA"/>
</dbReference>
<name>A0A4U6XQ93_9PEZI</name>
<sequence>MKLAGAFAILSAVLVAAAPTPQGDEPAAVFGISFTFENGTFTDVFDGSPPSDGALLTWSHPLQTASNGIVTNVFIYPPPGQPARCAFLEPEPSRQGLGAWVIARATTIALDPPGEVGFVQCNRA</sequence>
<evidence type="ECO:0000313" key="2">
    <source>
        <dbReference type="EMBL" id="TKW57995.1"/>
    </source>
</evidence>
<dbReference type="Proteomes" id="UP000310108">
    <property type="component" value="Unassembled WGS sequence"/>
</dbReference>
<accession>A0A4U6XQ93</accession>
<feature type="signal peptide" evidence="1">
    <location>
        <begin position="1"/>
        <end position="17"/>
    </location>
</feature>
<proteinExistence type="predicted"/>
<comment type="caution">
    <text evidence="2">The sequence shown here is derived from an EMBL/GenBank/DDBJ whole genome shotgun (WGS) entry which is preliminary data.</text>
</comment>
<reference evidence="2 3" key="1">
    <citation type="journal article" date="2019" name="PLoS ONE">
        <title>Comparative genome analysis indicates high evolutionary potential of pathogenicity genes in Colletotrichum tanaceti.</title>
        <authorList>
            <person name="Lelwala R.V."/>
            <person name="Korhonen P.K."/>
            <person name="Young N.D."/>
            <person name="Scott J.B."/>
            <person name="Ades P.A."/>
            <person name="Gasser R.B."/>
            <person name="Taylor P.W.J."/>
        </authorList>
    </citation>
    <scope>NUCLEOTIDE SEQUENCE [LARGE SCALE GENOMIC DNA]</scope>
    <source>
        <strain evidence="2">BRIP57314</strain>
    </source>
</reference>
<evidence type="ECO:0000256" key="1">
    <source>
        <dbReference type="SAM" id="SignalP"/>
    </source>
</evidence>
<dbReference type="AlphaFoldDB" id="A0A4U6XQ93"/>
<keyword evidence="1" id="KW-0732">Signal</keyword>